<feature type="transmembrane region" description="Helical" evidence="2">
    <location>
        <begin position="119"/>
        <end position="138"/>
    </location>
</feature>
<proteinExistence type="predicted"/>
<feature type="compositionally biased region" description="Gly residues" evidence="1">
    <location>
        <begin position="238"/>
        <end position="247"/>
    </location>
</feature>
<accession>A0AAD2FEF5</accession>
<keyword evidence="2" id="KW-0472">Membrane</keyword>
<evidence type="ECO:0000256" key="1">
    <source>
        <dbReference type="SAM" id="MobiDB-lite"/>
    </source>
</evidence>
<evidence type="ECO:0000256" key="2">
    <source>
        <dbReference type="SAM" id="Phobius"/>
    </source>
</evidence>
<feature type="region of interest" description="Disordered" evidence="1">
    <location>
        <begin position="95"/>
        <end position="115"/>
    </location>
</feature>
<reference evidence="3" key="1">
    <citation type="submission" date="2023-08" db="EMBL/GenBank/DDBJ databases">
        <authorList>
            <person name="Audoor S."/>
            <person name="Bilcke G."/>
        </authorList>
    </citation>
    <scope>NUCLEOTIDE SEQUENCE</scope>
</reference>
<feature type="region of interest" description="Disordered" evidence="1">
    <location>
        <begin position="238"/>
        <end position="268"/>
    </location>
</feature>
<feature type="region of interest" description="Disordered" evidence="1">
    <location>
        <begin position="295"/>
        <end position="319"/>
    </location>
</feature>
<dbReference type="Proteomes" id="UP001295423">
    <property type="component" value="Unassembled WGS sequence"/>
</dbReference>
<protein>
    <submittedName>
        <fullName evidence="3">Uncharacterized protein</fullName>
    </submittedName>
</protein>
<comment type="caution">
    <text evidence="3">The sequence shown here is derived from an EMBL/GenBank/DDBJ whole genome shotgun (WGS) entry which is preliminary data.</text>
</comment>
<feature type="compositionally biased region" description="Basic residues" evidence="1">
    <location>
        <begin position="106"/>
        <end position="115"/>
    </location>
</feature>
<evidence type="ECO:0000313" key="4">
    <source>
        <dbReference type="Proteomes" id="UP001295423"/>
    </source>
</evidence>
<feature type="compositionally biased region" description="Basic and acidic residues" evidence="1">
    <location>
        <begin position="1"/>
        <end position="13"/>
    </location>
</feature>
<gene>
    <name evidence="3" type="ORF">CYCCA115_LOCUS4337</name>
</gene>
<dbReference type="EMBL" id="CAKOGP040000435">
    <property type="protein sequence ID" value="CAJ1935000.1"/>
    <property type="molecule type" value="Genomic_DNA"/>
</dbReference>
<organism evidence="3 4">
    <name type="scientific">Cylindrotheca closterium</name>
    <dbReference type="NCBI Taxonomy" id="2856"/>
    <lineage>
        <taxon>Eukaryota</taxon>
        <taxon>Sar</taxon>
        <taxon>Stramenopiles</taxon>
        <taxon>Ochrophyta</taxon>
        <taxon>Bacillariophyta</taxon>
        <taxon>Bacillariophyceae</taxon>
        <taxon>Bacillariophycidae</taxon>
        <taxon>Bacillariales</taxon>
        <taxon>Bacillariaceae</taxon>
        <taxon>Cylindrotheca</taxon>
    </lineage>
</organism>
<sequence>MGGIMMRDDDLFRSGDSVNNNNNNNIEAADETTMRTNQSSSPSSPSSSPSSLPSLPQPQAPSDTKTARRLSPQNFTFSNFDLFQHSVSNRQQQLLQKLSTNNNNTKKNKRRRNKKHHSPCLWGAFMAILLCQCILFLFQASISNYYHYHYHYHNDNDNDNDNDNSMEISHYGGVGLTLFLSKSSLSLSSSSYHNKIGNKNNIGMDTTNIDQTSGSTITIIHRPRLLIGLFSDYGSDGSGAHGGGGSNQPGSRISSGGGGSTNSNSKTYRNRHRKLFQLWNDTRLCPYNAFRQRQRQRQRRLLASKQDPNNHKSNLDLNDDDDYDDDECLILYTFVIGAHRRNTNNDDDNNNKEASSTSNSNSSNYNNNNGDEIPTLRLEGTRDEPLEIELGTASLSSNVNPNITAQISKNLPLDLIRHRDYTLLNIRENMNDGKSPSFFAWAHSEATSPRNTIEGHSMFSYAAKCDLDAMLRLDFVLQVLHRDLIWIPNHVTSPMNIPASTEQPAIVSSKDQALPNHATITTPLKTDPTSVGGIVLGCLRHKAMWADTTKDDFWRANYQNGMHLYLGGQFYIVSVNLIPGLVQEAQVQQLKHGMQSTGDNYMAGHEDHDVLSMIQAASIKNGQLVRWISMPRNYRFWEHPVKGEMWWKRIWKRESRKAAEGKLPSRNKYSLPVAPKGLPSLLIVLGAADPKDRVSYRDKLITEQHRGGKRICSLMDYRTADASTVRCDLVYTFVVGGNDKGPNEIVRGEDRIELDDFHKGEKDLLMLNIRDNTNSGMGQTVLFHLQNILESKLETSFDMVVFCNAQTVLSVEQWNRVQYQQTRSHRNLIVGDIRDKDQLPVEFGTERRNETYFFLEQENIHVYPGSDNACFAVSTNLVDNMLRHANESFGLSKGVKVIREDSSRKRKFKIFNPRAYFVQNLGYDLTTLAYMTPFTVLHWVPISKGQAPWYTL</sequence>
<feature type="compositionally biased region" description="Low complexity" evidence="1">
    <location>
        <begin position="38"/>
        <end position="54"/>
    </location>
</feature>
<name>A0AAD2FEF5_9STRA</name>
<dbReference type="AlphaFoldDB" id="A0AAD2FEF5"/>
<keyword evidence="2" id="KW-0812">Transmembrane</keyword>
<keyword evidence="2" id="KW-1133">Transmembrane helix</keyword>
<feature type="region of interest" description="Disordered" evidence="1">
    <location>
        <begin position="340"/>
        <end position="376"/>
    </location>
</feature>
<feature type="compositionally biased region" description="Low complexity" evidence="1">
    <location>
        <begin position="352"/>
        <end position="369"/>
    </location>
</feature>
<evidence type="ECO:0000313" key="3">
    <source>
        <dbReference type="EMBL" id="CAJ1935000.1"/>
    </source>
</evidence>
<feature type="region of interest" description="Disordered" evidence="1">
    <location>
        <begin position="1"/>
        <end position="67"/>
    </location>
</feature>
<keyword evidence="4" id="KW-1185">Reference proteome</keyword>